<accession>A0A9W7E4F3</accession>
<keyword evidence="2" id="KW-1185">Reference proteome</keyword>
<organism evidence="1 2">
    <name type="scientific">Triparma retinervis</name>
    <dbReference type="NCBI Taxonomy" id="2557542"/>
    <lineage>
        <taxon>Eukaryota</taxon>
        <taxon>Sar</taxon>
        <taxon>Stramenopiles</taxon>
        <taxon>Ochrophyta</taxon>
        <taxon>Bolidophyceae</taxon>
        <taxon>Parmales</taxon>
        <taxon>Triparmaceae</taxon>
        <taxon>Triparma</taxon>
    </lineage>
</organism>
<name>A0A9W7E4F3_9STRA</name>
<gene>
    <name evidence="1" type="ORF">TrRE_jg5870</name>
</gene>
<proteinExistence type="predicted"/>
<dbReference type="Proteomes" id="UP001165082">
    <property type="component" value="Unassembled WGS sequence"/>
</dbReference>
<protein>
    <submittedName>
        <fullName evidence="1">Uncharacterized protein</fullName>
    </submittedName>
</protein>
<evidence type="ECO:0000313" key="1">
    <source>
        <dbReference type="EMBL" id="GMH64820.1"/>
    </source>
</evidence>
<dbReference type="AlphaFoldDB" id="A0A9W7E4F3"/>
<sequence length="702" mass="74518">MGVLLASQPSFIMLLQFDKLTVSKMIASYASAPDQLSERYREFVHVPFGGGQLPADAAESTESVNDFFHYQPGYATVVTPFHGVGLQVAFAVHTTTGDSNLTVLSAQGEGSGVSLPSPFALLAIDSIGDKARDGKVAFCPVSIVGVLVERAQLIARAADHVVTYSVESLGVIPIAFLAEASEGPAPTLEELSSWKEPPLMLDLASSIWAQLRKVVVFQKDTADPQLFPARRSTVPEGAELMLRFPAHKTAFTNAVILGGCLLNPAGAPPQGPPAAQLAAAAPQVAQINQSLAIAQLSLARAKGAEYEMRLAQRTYNGELETTISQLLGPGVAQSFFFTKAFANNEMKKGKATLTFHQFLTPRLAPSMLRKAWPSVVPSFPLPARFEGGAEAGVFTADMFALPRGGSCGSASDFIDCMVPLILLSEFVFGDDNPFSVWLQSIVEAVDRTRSLPAAQTSQLNAGSFWDNLLGEILLELEAAYGETLSALVLDSEGLSPTLSTVFLTPGSSYADVYSFNVGSVGLIVASAISLLFYHDRTRASPTTYCLAAPWQLMVGPPRLTPLPPAPLSRVAGTPASPTHTSTTSTKEVLAPWGPLGTVDRTSLLTGRTLHMREATAQGQPTPSPCVKYLIEGRCHTNCRFHHLSVRDLPTDEIISAYAVPGSLAMGTVQGIQRQDAASATVLAPISTSPRCSATKCKLCKGA</sequence>
<reference evidence="1" key="1">
    <citation type="submission" date="2022-07" db="EMBL/GenBank/DDBJ databases">
        <title>Genome analysis of Parmales, a sister group of diatoms, reveals the evolutionary specialization of diatoms from phago-mixotrophs to photoautotrophs.</title>
        <authorList>
            <person name="Ban H."/>
            <person name="Sato S."/>
            <person name="Yoshikawa S."/>
            <person name="Kazumasa Y."/>
            <person name="Nakamura Y."/>
            <person name="Ichinomiya M."/>
            <person name="Saitoh K."/>
            <person name="Sato N."/>
            <person name="Blanc-Mathieu R."/>
            <person name="Endo H."/>
            <person name="Kuwata A."/>
            <person name="Ogata H."/>
        </authorList>
    </citation>
    <scope>NUCLEOTIDE SEQUENCE</scope>
</reference>
<evidence type="ECO:0000313" key="2">
    <source>
        <dbReference type="Proteomes" id="UP001165082"/>
    </source>
</evidence>
<dbReference type="EMBL" id="BRXZ01005368">
    <property type="protein sequence ID" value="GMH64820.1"/>
    <property type="molecule type" value="Genomic_DNA"/>
</dbReference>
<comment type="caution">
    <text evidence="1">The sequence shown here is derived from an EMBL/GenBank/DDBJ whole genome shotgun (WGS) entry which is preliminary data.</text>
</comment>